<dbReference type="AlphaFoldDB" id="A0AA41UBU3"/>
<dbReference type="EMBL" id="JAKGSG010000029">
    <property type="protein sequence ID" value="MCF4121454.1"/>
    <property type="molecule type" value="Genomic_DNA"/>
</dbReference>
<proteinExistence type="predicted"/>
<dbReference type="Gene3D" id="3.40.50.1000">
    <property type="entry name" value="HAD superfamily/HAD-like"/>
    <property type="match status" value="1"/>
</dbReference>
<dbReference type="InterPro" id="IPR036412">
    <property type="entry name" value="HAD-like_sf"/>
</dbReference>
<comment type="caution">
    <text evidence="1">The sequence shown here is derived from an EMBL/GenBank/DDBJ whole genome shotgun (WGS) entry which is preliminary data.</text>
</comment>
<dbReference type="NCBIfam" id="TIGR01509">
    <property type="entry name" value="HAD-SF-IA-v3"/>
    <property type="match status" value="1"/>
</dbReference>
<keyword evidence="2" id="KW-1185">Reference proteome</keyword>
<evidence type="ECO:0000313" key="2">
    <source>
        <dbReference type="Proteomes" id="UP001165405"/>
    </source>
</evidence>
<name>A0AA41UBU3_9MICO</name>
<dbReference type="SUPFAM" id="SSF56784">
    <property type="entry name" value="HAD-like"/>
    <property type="match status" value="1"/>
</dbReference>
<dbReference type="Proteomes" id="UP001165405">
    <property type="component" value="Unassembled WGS sequence"/>
</dbReference>
<dbReference type="InterPro" id="IPR051806">
    <property type="entry name" value="HAD-like_SPP"/>
</dbReference>
<dbReference type="RefSeq" id="WP_236089249.1">
    <property type="nucleotide sequence ID" value="NZ_JAKGSG010000029.1"/>
</dbReference>
<dbReference type="Gene3D" id="1.10.150.240">
    <property type="entry name" value="Putative phosphatase, domain 2"/>
    <property type="match status" value="1"/>
</dbReference>
<evidence type="ECO:0000313" key="1">
    <source>
        <dbReference type="EMBL" id="MCF4121454.1"/>
    </source>
</evidence>
<gene>
    <name evidence="1" type="ORF">L1785_10720</name>
</gene>
<organism evidence="1 2">
    <name type="scientific">Antribacter soli</name>
    <dbReference type="NCBI Taxonomy" id="2910976"/>
    <lineage>
        <taxon>Bacteria</taxon>
        <taxon>Bacillati</taxon>
        <taxon>Actinomycetota</taxon>
        <taxon>Actinomycetes</taxon>
        <taxon>Micrococcales</taxon>
        <taxon>Promicromonosporaceae</taxon>
        <taxon>Antribacter</taxon>
    </lineage>
</organism>
<accession>A0AA41UBU3</accession>
<sequence length="223" mass="22678">MPLVLPCAAVLFDNDGVLVDSKAAGNIAWTRWSHARGLDPAAVLTGVHGRRSRETVALFLAADLVDEATAEIDLLELGQSGTTIAVPGAAVLMGAIPDVARALVTSASRDLAVTRLRAAGVPVPATVVAAEHVSAGKPDPEPYLLAAQRLGVDPSACVVLEDSDNGILSARAAGVGAVLGVSASAVGLGCDAVVRDLSGVRWTGAGLELEPELERSPEPVRTT</sequence>
<dbReference type="PANTHER" id="PTHR43481">
    <property type="entry name" value="FRUCTOSE-1-PHOSPHATE PHOSPHATASE"/>
    <property type="match status" value="1"/>
</dbReference>
<dbReference type="SFLD" id="SFLDG01129">
    <property type="entry name" value="C1.5:_HAD__Beta-PGM__Phosphata"/>
    <property type="match status" value="1"/>
</dbReference>
<keyword evidence="1" id="KW-0378">Hydrolase</keyword>
<dbReference type="InterPro" id="IPR006439">
    <property type="entry name" value="HAD-SF_hydro_IA"/>
</dbReference>
<dbReference type="Pfam" id="PF00702">
    <property type="entry name" value="Hydrolase"/>
    <property type="match status" value="1"/>
</dbReference>
<dbReference type="InterPro" id="IPR023214">
    <property type="entry name" value="HAD_sf"/>
</dbReference>
<reference evidence="1" key="1">
    <citation type="submission" date="2022-01" db="EMBL/GenBank/DDBJ databases">
        <title>Antribacter sp. nov., isolated from Guizhou of China.</title>
        <authorList>
            <person name="Chengliang C."/>
            <person name="Ya Z."/>
        </authorList>
    </citation>
    <scope>NUCLEOTIDE SEQUENCE</scope>
    <source>
        <strain evidence="1">KLBMP 9083</strain>
    </source>
</reference>
<dbReference type="PANTHER" id="PTHR43481:SF4">
    <property type="entry name" value="GLYCEROL-1-PHOSPHATE PHOSPHOHYDROLASE 1-RELATED"/>
    <property type="match status" value="1"/>
</dbReference>
<dbReference type="GO" id="GO:0050308">
    <property type="term" value="F:sugar-phosphatase activity"/>
    <property type="evidence" value="ECO:0007669"/>
    <property type="project" value="TreeGrafter"/>
</dbReference>
<protein>
    <submittedName>
        <fullName evidence="1">HAD-IA family hydrolase</fullName>
    </submittedName>
</protein>
<dbReference type="InterPro" id="IPR023198">
    <property type="entry name" value="PGP-like_dom2"/>
</dbReference>
<dbReference type="SFLD" id="SFLDS00003">
    <property type="entry name" value="Haloacid_Dehalogenase"/>
    <property type="match status" value="1"/>
</dbReference>